<evidence type="ECO:0000256" key="1">
    <source>
        <dbReference type="PROSITE-ProRule" id="PRU00285"/>
    </source>
</evidence>
<proteinExistence type="inferred from homology"/>
<keyword evidence="5" id="KW-1185">Reference proteome</keyword>
<dbReference type="Pfam" id="PF00011">
    <property type="entry name" value="HSP20"/>
    <property type="match status" value="1"/>
</dbReference>
<comment type="similarity">
    <text evidence="1 2">Belongs to the small heat shock protein (HSP20) family.</text>
</comment>
<dbReference type="InterPro" id="IPR002068">
    <property type="entry name" value="A-crystallin/Hsp20_dom"/>
</dbReference>
<accession>A0A926IJA6</accession>
<protein>
    <submittedName>
        <fullName evidence="4">Hsp20/alpha crystallin family protein</fullName>
    </submittedName>
</protein>
<name>A0A926IJA6_9FIRM</name>
<dbReference type="SUPFAM" id="SSF49764">
    <property type="entry name" value="HSP20-like chaperones"/>
    <property type="match status" value="1"/>
</dbReference>
<dbReference type="AlphaFoldDB" id="A0A926IJA6"/>
<evidence type="ECO:0000313" key="4">
    <source>
        <dbReference type="EMBL" id="MBC8587819.1"/>
    </source>
</evidence>
<evidence type="ECO:0000259" key="3">
    <source>
        <dbReference type="PROSITE" id="PS01031"/>
    </source>
</evidence>
<organism evidence="4 5">
    <name type="scientific">Paratissierella segnis</name>
    <dbReference type="NCBI Taxonomy" id="2763679"/>
    <lineage>
        <taxon>Bacteria</taxon>
        <taxon>Bacillati</taxon>
        <taxon>Bacillota</taxon>
        <taxon>Tissierellia</taxon>
        <taxon>Tissierellales</taxon>
        <taxon>Tissierellaceae</taxon>
        <taxon>Paratissierella</taxon>
    </lineage>
</organism>
<reference evidence="4" key="1">
    <citation type="submission" date="2020-08" db="EMBL/GenBank/DDBJ databases">
        <title>Genome public.</title>
        <authorList>
            <person name="Liu C."/>
            <person name="Sun Q."/>
        </authorList>
    </citation>
    <scope>NUCLEOTIDE SEQUENCE</scope>
    <source>
        <strain evidence="4">BX21</strain>
    </source>
</reference>
<evidence type="ECO:0000256" key="2">
    <source>
        <dbReference type="RuleBase" id="RU003616"/>
    </source>
</evidence>
<feature type="domain" description="SHSP" evidence="3">
    <location>
        <begin position="38"/>
        <end position="148"/>
    </location>
</feature>
<gene>
    <name evidence="4" type="ORF">H8707_06175</name>
</gene>
<dbReference type="InterPro" id="IPR008978">
    <property type="entry name" value="HSP20-like_chaperone"/>
</dbReference>
<comment type="caution">
    <text evidence="4">The sequence shown here is derived from an EMBL/GenBank/DDBJ whole genome shotgun (WGS) entry which is preliminary data.</text>
</comment>
<dbReference type="InterPro" id="IPR031107">
    <property type="entry name" value="Small_HSP"/>
</dbReference>
<dbReference type="PANTHER" id="PTHR11527">
    <property type="entry name" value="HEAT-SHOCK PROTEIN 20 FAMILY MEMBER"/>
    <property type="match status" value="1"/>
</dbReference>
<dbReference type="Proteomes" id="UP000601171">
    <property type="component" value="Unassembled WGS sequence"/>
</dbReference>
<dbReference type="Gene3D" id="2.60.40.790">
    <property type="match status" value="1"/>
</dbReference>
<dbReference type="RefSeq" id="WP_262429267.1">
    <property type="nucleotide sequence ID" value="NZ_JACRTG010000016.1"/>
</dbReference>
<dbReference type="CDD" id="cd06471">
    <property type="entry name" value="ACD_LpsHSP_like"/>
    <property type="match status" value="1"/>
</dbReference>
<dbReference type="PROSITE" id="PS01031">
    <property type="entry name" value="SHSP"/>
    <property type="match status" value="1"/>
</dbReference>
<evidence type="ECO:0000313" key="5">
    <source>
        <dbReference type="Proteomes" id="UP000601171"/>
    </source>
</evidence>
<sequence length="148" mass="17066">MAGIVPSNRRNSVFSTGFDDLYNALDDFFFNDNWRNNRISSIGSFKIDIQENDNEYVVEAKLPGVKKEEIGIDLDEGRLNISVAREENVNEEKKNYVYRETKHSSMNRSIYLENAKSDGVKAKLDNGVLYIKVPKQEKPNTSRRIEIE</sequence>
<dbReference type="EMBL" id="JACRTG010000016">
    <property type="protein sequence ID" value="MBC8587819.1"/>
    <property type="molecule type" value="Genomic_DNA"/>
</dbReference>